<keyword evidence="6 8" id="KW-1133">Transmembrane helix</keyword>
<keyword evidence="5" id="KW-0653">Protein transport</keyword>
<feature type="transmembrane region" description="Helical" evidence="8">
    <location>
        <begin position="379"/>
        <end position="399"/>
    </location>
</feature>
<dbReference type="InterPro" id="IPR000109">
    <property type="entry name" value="POT_fam"/>
</dbReference>
<feature type="transmembrane region" description="Helical" evidence="8">
    <location>
        <begin position="87"/>
        <end position="105"/>
    </location>
</feature>
<comment type="caution">
    <text evidence="10">The sequence shown here is derived from an EMBL/GenBank/DDBJ whole genome shotgun (WGS) entry which is preliminary data.</text>
</comment>
<feature type="transmembrane region" description="Helical" evidence="8">
    <location>
        <begin position="342"/>
        <end position="367"/>
    </location>
</feature>
<evidence type="ECO:0000256" key="8">
    <source>
        <dbReference type="SAM" id="Phobius"/>
    </source>
</evidence>
<dbReference type="Proteomes" id="UP000442694">
    <property type="component" value="Unassembled WGS sequence"/>
</dbReference>
<dbReference type="InterPro" id="IPR050171">
    <property type="entry name" value="MFS_Transporters"/>
</dbReference>
<proteinExistence type="predicted"/>
<evidence type="ECO:0000256" key="6">
    <source>
        <dbReference type="ARBA" id="ARBA00022989"/>
    </source>
</evidence>
<gene>
    <name evidence="10" type="ORF">GCL57_05590</name>
</gene>
<dbReference type="InterPro" id="IPR036259">
    <property type="entry name" value="MFS_trans_sf"/>
</dbReference>
<feature type="domain" description="Major facilitator superfamily (MFS) profile" evidence="9">
    <location>
        <begin position="13"/>
        <end position="428"/>
    </location>
</feature>
<evidence type="ECO:0000256" key="2">
    <source>
        <dbReference type="ARBA" id="ARBA00022448"/>
    </source>
</evidence>
<keyword evidence="3" id="KW-1003">Cell membrane</keyword>
<evidence type="ECO:0000313" key="11">
    <source>
        <dbReference type="Proteomes" id="UP000442694"/>
    </source>
</evidence>
<dbReference type="EMBL" id="WFLN01000005">
    <property type="protein sequence ID" value="KAB8032120.1"/>
    <property type="molecule type" value="Genomic_DNA"/>
</dbReference>
<feature type="transmembrane region" description="Helical" evidence="8">
    <location>
        <begin position="264"/>
        <end position="290"/>
    </location>
</feature>
<name>A0A833JDX9_9BACT</name>
<evidence type="ECO:0000256" key="5">
    <source>
        <dbReference type="ARBA" id="ARBA00022856"/>
    </source>
</evidence>
<dbReference type="SUPFAM" id="SSF103473">
    <property type="entry name" value="MFS general substrate transporter"/>
    <property type="match status" value="1"/>
</dbReference>
<feature type="transmembrane region" description="Helical" evidence="8">
    <location>
        <begin position="148"/>
        <end position="168"/>
    </location>
</feature>
<protein>
    <submittedName>
        <fullName evidence="10">MFS transporter</fullName>
    </submittedName>
</protein>
<feature type="transmembrane region" description="Helical" evidence="8">
    <location>
        <begin position="174"/>
        <end position="195"/>
    </location>
</feature>
<dbReference type="GO" id="GO:0005886">
    <property type="term" value="C:plasma membrane"/>
    <property type="evidence" value="ECO:0007669"/>
    <property type="project" value="UniProtKB-SubCell"/>
</dbReference>
<evidence type="ECO:0000256" key="4">
    <source>
        <dbReference type="ARBA" id="ARBA00022692"/>
    </source>
</evidence>
<feature type="transmembrane region" description="Helical" evidence="8">
    <location>
        <begin position="55"/>
        <end position="75"/>
    </location>
</feature>
<keyword evidence="4 8" id="KW-0812">Transmembrane</keyword>
<feature type="transmembrane region" description="Helical" evidence="8">
    <location>
        <begin position="111"/>
        <end position="136"/>
    </location>
</feature>
<evidence type="ECO:0000256" key="3">
    <source>
        <dbReference type="ARBA" id="ARBA00022475"/>
    </source>
</evidence>
<dbReference type="Gene3D" id="1.20.1250.20">
    <property type="entry name" value="MFS general substrate transporter like domains"/>
    <property type="match status" value="2"/>
</dbReference>
<sequence>MKEKMMTLSHPKGMYVLAMTEVFERLSFYTLSFLLVLYASSPISEHGLGWSKANALTLGGLYTLAAYIFPIFGSLIADKYLGHFRSILFGGAVIMIGHFCMLFSANINILYLALFLIASGTAFFKPCIPALLGNLYKWNDPRRESGYCWYYCGINLGIMLAGVIGGLLLQQYGYHIALTSAGFGMAIGISLFYFGRKYLVFNSAKSVNLKIIVPKMTQKQSKALYMLILSIAFFALWAVIYNLSASGTLSLFIEHHTHKTVFNYNIPVTFFSALEGLTIMITTPIITYFLARRSLKNRYPHFFSQMNFALFVCVCGLFYFTLLTLKFDNQAFMPKPFQYYEIALFLIIFSVSETIINPVIMSAISIIAPQNYKSFFQSIYLSCYGITGLIAAKIGSYAIEKPFYIYLSITIFMAGAAIIFFFIKPKMIEIVNAAHQEKKNTLKQSAA</sequence>
<feature type="transmembrane region" description="Helical" evidence="8">
    <location>
        <begin position="224"/>
        <end position="244"/>
    </location>
</feature>
<keyword evidence="2" id="KW-0813">Transport</keyword>
<dbReference type="GO" id="GO:1904680">
    <property type="term" value="F:peptide transmembrane transporter activity"/>
    <property type="evidence" value="ECO:0007669"/>
    <property type="project" value="InterPro"/>
</dbReference>
<dbReference type="NCBIfam" id="TIGR00924">
    <property type="entry name" value="yjdL_sub1_fam"/>
    <property type="match status" value="1"/>
</dbReference>
<dbReference type="PROSITE" id="PS50850">
    <property type="entry name" value="MFS"/>
    <property type="match status" value="1"/>
</dbReference>
<keyword evidence="11" id="KW-1185">Reference proteome</keyword>
<comment type="subcellular location">
    <subcellularLocation>
        <location evidence="1">Cell membrane</location>
        <topology evidence="1">Multi-pass membrane protein</topology>
    </subcellularLocation>
</comment>
<dbReference type="PANTHER" id="PTHR23517:SF15">
    <property type="entry name" value="PROTON-DEPENDENT OLIGOPEPTIDE FAMILY TRANSPORT PROTEIN"/>
    <property type="match status" value="1"/>
</dbReference>
<accession>A0A833JDX9</accession>
<dbReference type="InterPro" id="IPR020846">
    <property type="entry name" value="MFS_dom"/>
</dbReference>
<feature type="transmembrane region" description="Helical" evidence="8">
    <location>
        <begin position="302"/>
        <end position="322"/>
    </location>
</feature>
<evidence type="ECO:0000313" key="10">
    <source>
        <dbReference type="EMBL" id="KAB8032120.1"/>
    </source>
</evidence>
<dbReference type="InterPro" id="IPR005279">
    <property type="entry name" value="Dipep/tripep_permease"/>
</dbReference>
<dbReference type="GO" id="GO:0015833">
    <property type="term" value="P:peptide transport"/>
    <property type="evidence" value="ECO:0007669"/>
    <property type="project" value="UniProtKB-KW"/>
</dbReference>
<feature type="transmembrane region" description="Helical" evidence="8">
    <location>
        <begin position="405"/>
        <end position="423"/>
    </location>
</feature>
<dbReference type="AlphaFoldDB" id="A0A833JDX9"/>
<evidence type="ECO:0000256" key="1">
    <source>
        <dbReference type="ARBA" id="ARBA00004651"/>
    </source>
</evidence>
<reference evidence="10 11" key="1">
    <citation type="submission" date="2019-10" db="EMBL/GenBank/DDBJ databases">
        <title>New genus of Silvanigrellaceae.</title>
        <authorList>
            <person name="Pitt A."/>
            <person name="Hahn M.W."/>
        </authorList>
    </citation>
    <scope>NUCLEOTIDE SEQUENCE [LARGE SCALE GENOMIC DNA]</scope>
    <source>
        <strain evidence="10 11">33A1-SZDP</strain>
    </source>
</reference>
<dbReference type="Pfam" id="PF00854">
    <property type="entry name" value="PTR2"/>
    <property type="match status" value="1"/>
</dbReference>
<keyword evidence="7 8" id="KW-0472">Membrane</keyword>
<keyword evidence="5" id="KW-0571">Peptide transport</keyword>
<evidence type="ECO:0000256" key="7">
    <source>
        <dbReference type="ARBA" id="ARBA00023136"/>
    </source>
</evidence>
<organism evidence="10 11">
    <name type="scientific">Fluviispira multicolorata</name>
    <dbReference type="NCBI Taxonomy" id="2654512"/>
    <lineage>
        <taxon>Bacteria</taxon>
        <taxon>Pseudomonadati</taxon>
        <taxon>Bdellovibrionota</taxon>
        <taxon>Oligoflexia</taxon>
        <taxon>Silvanigrellales</taxon>
        <taxon>Silvanigrellaceae</taxon>
        <taxon>Fluviispira</taxon>
    </lineage>
</organism>
<evidence type="ECO:0000259" key="9">
    <source>
        <dbReference type="PROSITE" id="PS50850"/>
    </source>
</evidence>
<dbReference type="PANTHER" id="PTHR23517">
    <property type="entry name" value="RESISTANCE PROTEIN MDTM, PUTATIVE-RELATED-RELATED"/>
    <property type="match status" value="1"/>
</dbReference>